<sequence>MFLGYDYVKDEPISLEEAQALKPDDPRHLDIIYGSIDDLIKIDDEWVICDKKTTGSIDYFSKYNSKPSDSHRDQINRYRVLLDKCYNINAKFGAVVYISNNVPKDKIDKPSILPFKLEAIEKTLQDMVEKAKIIKESYTQKILPERTFCYMCDAFCPYATKCFTEESDKIEG</sequence>
<dbReference type="Gene3D" id="3.90.320.10">
    <property type="match status" value="1"/>
</dbReference>
<dbReference type="AlphaFoldDB" id="A0A382JI15"/>
<proteinExistence type="predicted"/>
<reference evidence="1" key="1">
    <citation type="submission" date="2018-05" db="EMBL/GenBank/DDBJ databases">
        <authorList>
            <person name="Lanie J.A."/>
            <person name="Ng W.-L."/>
            <person name="Kazmierczak K.M."/>
            <person name="Andrzejewski T.M."/>
            <person name="Davidsen T.M."/>
            <person name="Wayne K.J."/>
            <person name="Tettelin H."/>
            <person name="Glass J.I."/>
            <person name="Rusch D."/>
            <person name="Podicherti R."/>
            <person name="Tsui H.-C.T."/>
            <person name="Winkler M.E."/>
        </authorList>
    </citation>
    <scope>NUCLEOTIDE SEQUENCE</scope>
</reference>
<organism evidence="1">
    <name type="scientific">marine metagenome</name>
    <dbReference type="NCBI Taxonomy" id="408172"/>
    <lineage>
        <taxon>unclassified sequences</taxon>
        <taxon>metagenomes</taxon>
        <taxon>ecological metagenomes</taxon>
    </lineage>
</organism>
<accession>A0A382JI15</accession>
<protein>
    <recommendedName>
        <fullName evidence="2">PD-(D/E)XK endonuclease-like domain-containing protein</fullName>
    </recommendedName>
</protein>
<gene>
    <name evidence="1" type="ORF">METZ01_LOCUS263657</name>
</gene>
<name>A0A382JI15_9ZZZZ</name>
<dbReference type="InterPro" id="IPR011604">
    <property type="entry name" value="PDDEXK-like_dom_sf"/>
</dbReference>
<dbReference type="EMBL" id="UINC01074005">
    <property type="protein sequence ID" value="SVC10803.1"/>
    <property type="molecule type" value="Genomic_DNA"/>
</dbReference>
<evidence type="ECO:0000313" key="1">
    <source>
        <dbReference type="EMBL" id="SVC10803.1"/>
    </source>
</evidence>
<evidence type="ECO:0008006" key="2">
    <source>
        <dbReference type="Google" id="ProtNLM"/>
    </source>
</evidence>